<dbReference type="CDD" id="cd00180">
    <property type="entry name" value="PKc"/>
    <property type="match status" value="1"/>
</dbReference>
<feature type="non-terminal residue" evidence="3">
    <location>
        <position position="1"/>
    </location>
</feature>
<comment type="caution">
    <text evidence="3">The sequence shown here is derived from an EMBL/GenBank/DDBJ whole genome shotgun (WGS) entry which is preliminary data.</text>
</comment>
<dbReference type="EMBL" id="SNRW01003747">
    <property type="protein sequence ID" value="KAA6389014.1"/>
    <property type="molecule type" value="Genomic_DNA"/>
</dbReference>
<dbReference type="Proteomes" id="UP000324800">
    <property type="component" value="Unassembled WGS sequence"/>
</dbReference>
<dbReference type="GO" id="GO:0005737">
    <property type="term" value="C:cytoplasm"/>
    <property type="evidence" value="ECO:0007669"/>
    <property type="project" value="TreeGrafter"/>
</dbReference>
<proteinExistence type="predicted"/>
<evidence type="ECO:0000313" key="4">
    <source>
        <dbReference type="Proteomes" id="UP000324800"/>
    </source>
</evidence>
<dbReference type="PROSITE" id="PS50011">
    <property type="entry name" value="PROTEIN_KINASE_DOM"/>
    <property type="match status" value="1"/>
</dbReference>
<dbReference type="SUPFAM" id="SSF56112">
    <property type="entry name" value="Protein kinase-like (PK-like)"/>
    <property type="match status" value="1"/>
</dbReference>
<dbReference type="Gene3D" id="1.10.510.10">
    <property type="entry name" value="Transferase(Phosphotransferase) domain 1"/>
    <property type="match status" value="1"/>
</dbReference>
<dbReference type="SUPFAM" id="SSF56349">
    <property type="entry name" value="DNA breaking-rejoining enzymes"/>
    <property type="match status" value="1"/>
</dbReference>
<evidence type="ECO:0000256" key="1">
    <source>
        <dbReference type="ARBA" id="ARBA00023172"/>
    </source>
</evidence>
<dbReference type="InterPro" id="IPR013762">
    <property type="entry name" value="Integrase-like_cat_sf"/>
</dbReference>
<organism evidence="3 4">
    <name type="scientific">Streblomastix strix</name>
    <dbReference type="NCBI Taxonomy" id="222440"/>
    <lineage>
        <taxon>Eukaryota</taxon>
        <taxon>Metamonada</taxon>
        <taxon>Preaxostyla</taxon>
        <taxon>Oxymonadida</taxon>
        <taxon>Streblomastigidae</taxon>
        <taxon>Streblomastix</taxon>
    </lineage>
</organism>
<dbReference type="GO" id="GO:0015074">
    <property type="term" value="P:DNA integration"/>
    <property type="evidence" value="ECO:0007669"/>
    <property type="project" value="InterPro"/>
</dbReference>
<dbReference type="Pfam" id="PF00069">
    <property type="entry name" value="Pkinase"/>
    <property type="match status" value="1"/>
</dbReference>
<keyword evidence="1" id="KW-0233">DNA recombination</keyword>
<dbReference type="InterPro" id="IPR011009">
    <property type="entry name" value="Kinase-like_dom_sf"/>
</dbReference>
<evidence type="ECO:0000313" key="3">
    <source>
        <dbReference type="EMBL" id="KAA6389014.1"/>
    </source>
</evidence>
<dbReference type="GO" id="GO:0004674">
    <property type="term" value="F:protein serine/threonine kinase activity"/>
    <property type="evidence" value="ECO:0007669"/>
    <property type="project" value="TreeGrafter"/>
</dbReference>
<dbReference type="InterPro" id="IPR000719">
    <property type="entry name" value="Prot_kinase_dom"/>
</dbReference>
<dbReference type="GO" id="GO:0006310">
    <property type="term" value="P:DNA recombination"/>
    <property type="evidence" value="ECO:0007669"/>
    <property type="project" value="UniProtKB-KW"/>
</dbReference>
<sequence length="578" mass="66632">QSCARSMGSAQSKQLDTWKYDDFQIIRPFPQLPFGHESIVKLVEQPEVQLTMKSFPYKDESDKKAVENYVQMLNKTQSEYTLHFFGAFDHDDEKCLIFEHCSAGSLRDLIQTMKDLSLEERMKKLPRFLFHILSGLAYLHLKGIIHGNLKPEDIHIDKDRKMKIANYGFNVFRESISYNKTLESNEQQLIKELIQDKLNPSHDIYSLGIIAFLILTGSHPFKDQTSDESIFKDKLLTLPDQVGDEIKEMIVRMLNKDPTQRPFALELLDSEMMRTQANIEKEQQIQLFQKIKDDLQVPLIGSELEDKLIIQTQESGCELIISKLKDKKDDEGRKSAIFIGVTSELSNIFETRDLNLISPVYIDSFECLSFPSDSIDIRPLIFAKKNPYPGLIRLLQHQNDKVVLIAIKCIGSILIGSIDETEVNKLKKIHRASVDLSEIQIGRIKLKTIIKKNLKVTVNLTLRQMENQALCPIKWWIKWIKTKKKTLNENEVWLKSNQSEIMDIDRCSLNVRLVLKDAGIPENSRVTSIRAASITKAIQNGATVDEINRWTRHSSMANTIQRFYDKNNNDRLRGLLIL</sequence>
<dbReference type="PANTHER" id="PTHR24361">
    <property type="entry name" value="MITOGEN-ACTIVATED KINASE KINASE KINASE"/>
    <property type="match status" value="1"/>
</dbReference>
<accession>A0A5J4W203</accession>
<dbReference type="GO" id="GO:0005524">
    <property type="term" value="F:ATP binding"/>
    <property type="evidence" value="ECO:0007669"/>
    <property type="project" value="InterPro"/>
</dbReference>
<dbReference type="InterPro" id="IPR053235">
    <property type="entry name" value="Ser_Thr_kinase"/>
</dbReference>
<dbReference type="InterPro" id="IPR011010">
    <property type="entry name" value="DNA_brk_join_enz"/>
</dbReference>
<reference evidence="3 4" key="1">
    <citation type="submission" date="2019-03" db="EMBL/GenBank/DDBJ databases">
        <title>Single cell metagenomics reveals metabolic interactions within the superorganism composed of flagellate Streblomastix strix and complex community of Bacteroidetes bacteria on its surface.</title>
        <authorList>
            <person name="Treitli S.C."/>
            <person name="Kolisko M."/>
            <person name="Husnik F."/>
            <person name="Keeling P."/>
            <person name="Hampl V."/>
        </authorList>
    </citation>
    <scope>NUCLEOTIDE SEQUENCE [LARGE SCALE GENOMIC DNA]</scope>
    <source>
        <strain evidence="3">ST1C</strain>
    </source>
</reference>
<protein>
    <submittedName>
        <fullName evidence="3">Putative aurora kinase</fullName>
    </submittedName>
</protein>
<dbReference type="Gene3D" id="1.10.443.10">
    <property type="entry name" value="Intergrase catalytic core"/>
    <property type="match status" value="1"/>
</dbReference>
<keyword evidence="3" id="KW-0418">Kinase</keyword>
<keyword evidence="3" id="KW-0808">Transferase</keyword>
<dbReference type="GO" id="GO:0003677">
    <property type="term" value="F:DNA binding"/>
    <property type="evidence" value="ECO:0007669"/>
    <property type="project" value="InterPro"/>
</dbReference>
<evidence type="ECO:0000259" key="2">
    <source>
        <dbReference type="PROSITE" id="PS50011"/>
    </source>
</evidence>
<dbReference type="OrthoDB" id="1890790at2759"/>
<gene>
    <name evidence="3" type="ORF">EZS28_015458</name>
</gene>
<name>A0A5J4W203_9EUKA</name>
<feature type="domain" description="Protein kinase" evidence="2">
    <location>
        <begin position="23"/>
        <end position="273"/>
    </location>
</feature>
<dbReference type="AlphaFoldDB" id="A0A5J4W203"/>